<dbReference type="PANTHER" id="PTHR31681">
    <property type="entry name" value="C2H2-LIKE ZINC FINGER PROTEIN"/>
    <property type="match status" value="1"/>
</dbReference>
<reference evidence="3 4" key="1">
    <citation type="submission" date="2019-02" db="EMBL/GenBank/DDBJ databases">
        <title>Genome sequencing of the rare red list fungi Dentipellis fragilis.</title>
        <authorList>
            <person name="Buettner E."/>
            <person name="Kellner H."/>
        </authorList>
    </citation>
    <scope>NUCLEOTIDE SEQUENCE [LARGE SCALE GENOMIC DNA]</scope>
    <source>
        <strain evidence="3 4">DSM 105465</strain>
    </source>
</reference>
<evidence type="ECO:0000256" key="1">
    <source>
        <dbReference type="SAM" id="MobiDB-lite"/>
    </source>
</evidence>
<dbReference type="OrthoDB" id="9514740at2759"/>
<protein>
    <recommendedName>
        <fullName evidence="2">PARP catalytic domain-containing protein</fullName>
    </recommendedName>
</protein>
<feature type="domain" description="PARP catalytic" evidence="2">
    <location>
        <begin position="633"/>
        <end position="718"/>
    </location>
</feature>
<dbReference type="GO" id="GO:0003950">
    <property type="term" value="F:NAD+ poly-ADP-ribosyltransferase activity"/>
    <property type="evidence" value="ECO:0007669"/>
    <property type="project" value="InterPro"/>
</dbReference>
<dbReference type="SUPFAM" id="SSF56399">
    <property type="entry name" value="ADP-ribosylation"/>
    <property type="match status" value="2"/>
</dbReference>
<evidence type="ECO:0000259" key="2">
    <source>
        <dbReference type="Pfam" id="PF00644"/>
    </source>
</evidence>
<dbReference type="InterPro" id="IPR012317">
    <property type="entry name" value="Poly(ADP-ribose)pol_cat_dom"/>
</dbReference>
<dbReference type="PANTHER" id="PTHR31681:SF3">
    <property type="entry name" value="OS04G0690100 PROTEIN"/>
    <property type="match status" value="1"/>
</dbReference>
<dbReference type="Proteomes" id="UP000298327">
    <property type="component" value="Unassembled WGS sequence"/>
</dbReference>
<dbReference type="Gene3D" id="6.20.320.10">
    <property type="match status" value="1"/>
</dbReference>
<organism evidence="3 4">
    <name type="scientific">Dentipellis fragilis</name>
    <dbReference type="NCBI Taxonomy" id="205917"/>
    <lineage>
        <taxon>Eukaryota</taxon>
        <taxon>Fungi</taxon>
        <taxon>Dikarya</taxon>
        <taxon>Basidiomycota</taxon>
        <taxon>Agaricomycotina</taxon>
        <taxon>Agaricomycetes</taxon>
        <taxon>Russulales</taxon>
        <taxon>Hericiaceae</taxon>
        <taxon>Dentipellis</taxon>
    </lineage>
</organism>
<dbReference type="Gene3D" id="3.90.228.10">
    <property type="match status" value="2"/>
</dbReference>
<gene>
    <name evidence="3" type="ORF">EVG20_g1284</name>
</gene>
<feature type="domain" description="PARP catalytic" evidence="2">
    <location>
        <begin position="307"/>
        <end position="417"/>
    </location>
</feature>
<keyword evidence="4" id="KW-1185">Reference proteome</keyword>
<dbReference type="EMBL" id="SEOQ01000039">
    <property type="protein sequence ID" value="TFY71721.1"/>
    <property type="molecule type" value="Genomic_DNA"/>
</dbReference>
<dbReference type="AlphaFoldDB" id="A0A4Y9ZD33"/>
<dbReference type="Pfam" id="PF00644">
    <property type="entry name" value="PARP"/>
    <property type="match status" value="2"/>
</dbReference>
<sequence length="748" mass="83748">MLISQRYTSSVTSDVRGALPIQCLRSSNPEFNTTRAMQANLCIVRIPIRSYKFHDSDSYLCFSFAGSFPSVWKGTELTTTAVGPAPLRPKPPITVTHPTRLASVLYAAYARSFEKETGRTITAAEVAQRKLKRRTMWLPMACLCKTRPVNGAHLFCSRTCGRKACKVCKCKNRYHDPNTGVTHDYCGRTCAQKDRQGNRNTASNTPGIEELPQGNRHFDSVVHQFYASWRHSTPCPAVQKVYSVTTKASAISAYKTYRNWLECIGHFVSQHRSEGNEERRWHGTKRTCLLGDPGHTKFCHDSACHLCNIIRTSFDMSHVGSSHGGGRFGRGLYTSSTSSKSDTPYTKNEGQAVGSRYKAMLLTKVAAGRGYKSLVDMRGITSPPNGFHSVLGEVGVSLNYDELVVYRDDAIIPAYLSTHPARSATSRLSSQSSWLYPSSLTSPYQVSVRVPTASDSQLYWTLHDAATHRRGVAVHVHRIASSFSNSPMVEPSQTRQDVYVWPFFCDCGDTGADNAVPVLLLLQAGIGYPLGQYLPVHYSTQYSEPQLVQLNATDPRWRIAQQLFVDGWEHRGKERKRVINVFEITHTRWHMSAYENYRNRVGFEYFHFHGTNRACMLGETGTTPCTLPQCSLCSIIRNSFKIEKSGTKNGFQRFGRGIYSTPVSSKADDYTKNIVTYDTPLVHAMILSRISLGRMHFTYRDNKTLRSAPAGHDSVYGVRGGDLNYDESVVYSNDAVRPAFLVTYTSAW</sequence>
<name>A0A4Y9ZD33_9AGAM</name>
<dbReference type="STRING" id="205917.A0A4Y9ZD33"/>
<feature type="region of interest" description="Disordered" evidence="1">
    <location>
        <begin position="194"/>
        <end position="213"/>
    </location>
</feature>
<proteinExistence type="predicted"/>
<accession>A0A4Y9ZD33</accession>
<evidence type="ECO:0000313" key="3">
    <source>
        <dbReference type="EMBL" id="TFY71721.1"/>
    </source>
</evidence>
<evidence type="ECO:0000313" key="4">
    <source>
        <dbReference type="Proteomes" id="UP000298327"/>
    </source>
</evidence>
<comment type="caution">
    <text evidence="3">The sequence shown here is derived from an EMBL/GenBank/DDBJ whole genome shotgun (WGS) entry which is preliminary data.</text>
</comment>